<accession>A0ABU3BTF2</accession>
<evidence type="ECO:0000313" key="10">
    <source>
        <dbReference type="Proteomes" id="UP001267426"/>
    </source>
</evidence>
<evidence type="ECO:0000259" key="8">
    <source>
        <dbReference type="Pfam" id="PF10502"/>
    </source>
</evidence>
<dbReference type="Proteomes" id="UP001267426">
    <property type="component" value="Unassembled WGS sequence"/>
</dbReference>
<dbReference type="EC" id="3.4.21.89" evidence="3 6"/>
<dbReference type="PROSITE" id="PS00760">
    <property type="entry name" value="SPASE_I_2"/>
    <property type="match status" value="1"/>
</dbReference>
<dbReference type="Pfam" id="PF10502">
    <property type="entry name" value="Peptidase_S26"/>
    <property type="match status" value="2"/>
</dbReference>
<keyword evidence="10" id="KW-1185">Reference proteome</keyword>
<evidence type="ECO:0000256" key="5">
    <source>
        <dbReference type="ARBA" id="ARBA00022801"/>
    </source>
</evidence>
<name>A0ABU3BTF2_9BACT</name>
<protein>
    <recommendedName>
        <fullName evidence="4 6">Signal peptidase I</fullName>
        <ecNumber evidence="3 6">3.4.21.89</ecNumber>
    </recommendedName>
</protein>
<comment type="caution">
    <text evidence="9">The sequence shown here is derived from an EMBL/GenBank/DDBJ whole genome shotgun (WGS) entry which is preliminary data.</text>
</comment>
<gene>
    <name evidence="9" type="primary">lepB</name>
    <name evidence="9" type="ORF">RM540_12540</name>
</gene>
<proteinExistence type="inferred from homology"/>
<dbReference type="CDD" id="cd06530">
    <property type="entry name" value="S26_SPase_I"/>
    <property type="match status" value="2"/>
</dbReference>
<comment type="catalytic activity">
    <reaction evidence="1 6">
        <text>Cleavage of hydrophobic, N-terminal signal or leader sequences from secreted and periplasmic proteins.</text>
        <dbReference type="EC" id="3.4.21.89"/>
    </reaction>
</comment>
<dbReference type="PROSITE" id="PS00761">
    <property type="entry name" value="SPASE_I_3"/>
    <property type="match status" value="1"/>
</dbReference>
<dbReference type="InterPro" id="IPR019758">
    <property type="entry name" value="Pept_S26A_signal_pept_1_CS"/>
</dbReference>
<evidence type="ECO:0000256" key="7">
    <source>
        <dbReference type="SAM" id="MobiDB-lite"/>
    </source>
</evidence>
<evidence type="ECO:0000256" key="1">
    <source>
        <dbReference type="ARBA" id="ARBA00000677"/>
    </source>
</evidence>
<dbReference type="PANTHER" id="PTHR43390">
    <property type="entry name" value="SIGNAL PEPTIDASE I"/>
    <property type="match status" value="1"/>
</dbReference>
<organism evidence="9 10">
    <name type="scientific">Rubrivirga litoralis</name>
    <dbReference type="NCBI Taxonomy" id="3075598"/>
    <lineage>
        <taxon>Bacteria</taxon>
        <taxon>Pseudomonadati</taxon>
        <taxon>Rhodothermota</taxon>
        <taxon>Rhodothermia</taxon>
        <taxon>Rhodothermales</taxon>
        <taxon>Rubricoccaceae</taxon>
        <taxon>Rubrivirga</taxon>
    </lineage>
</organism>
<feature type="domain" description="Peptidase S26" evidence="8">
    <location>
        <begin position="315"/>
        <end position="353"/>
    </location>
</feature>
<evidence type="ECO:0000256" key="4">
    <source>
        <dbReference type="ARBA" id="ARBA00019232"/>
    </source>
</evidence>
<feature type="region of interest" description="Disordered" evidence="7">
    <location>
        <begin position="1"/>
        <end position="56"/>
    </location>
</feature>
<sequence>MLDATPPDRSPAPPRPGSGAVGEAAPPLAAGDGAPGPNGAPPVAPGADRRQDRPAAGRGGAAELWAWLRVVGGAVLVAVLLRAVAFEAFRIPSTSMEDTLLVGDFVLVSKLHYGPRLFGARLPGFDDPDRGDVAVFNYPPGLDPEPARRTPYIKRVVALPGDTLAIRAKEVRIGAEAQPAPPVGRQLWEVRLSQPLPPDALLGLDGRIERRAAGLWLIEGTAGQADRLRALPGVDAVYPLVRPLGDGSAAFPAAFHFSLDDYGPIVVPRAGATVRLDDASWPVVRTVIERFEGHRAERTARGFLVDGVPAETYTFAQDYYFVLGDNRDDSADSRTWGFVPEDHLIGKAVAVYFSWDEAAGAPHWDRIGTAVR</sequence>
<evidence type="ECO:0000256" key="3">
    <source>
        <dbReference type="ARBA" id="ARBA00013208"/>
    </source>
</evidence>
<keyword evidence="5 6" id="KW-0378">Hydrolase</keyword>
<evidence type="ECO:0000256" key="6">
    <source>
        <dbReference type="RuleBase" id="RU362042"/>
    </source>
</evidence>
<feature type="compositionally biased region" description="Low complexity" evidence="7">
    <location>
        <begin position="22"/>
        <end position="37"/>
    </location>
</feature>
<dbReference type="NCBIfam" id="TIGR02227">
    <property type="entry name" value="sigpep_I_bact"/>
    <property type="match status" value="1"/>
</dbReference>
<dbReference type="Gene3D" id="2.10.109.10">
    <property type="entry name" value="Umud Fragment, subunit A"/>
    <property type="match status" value="1"/>
</dbReference>
<dbReference type="EMBL" id="JAVRHT010000032">
    <property type="protein sequence ID" value="MDT0632580.1"/>
    <property type="molecule type" value="Genomic_DNA"/>
</dbReference>
<dbReference type="InterPro" id="IPR019533">
    <property type="entry name" value="Peptidase_S26"/>
</dbReference>
<evidence type="ECO:0000256" key="2">
    <source>
        <dbReference type="ARBA" id="ARBA00009370"/>
    </source>
</evidence>
<dbReference type="PANTHER" id="PTHR43390:SF1">
    <property type="entry name" value="CHLOROPLAST PROCESSING PEPTIDASE"/>
    <property type="match status" value="1"/>
</dbReference>
<dbReference type="InterPro" id="IPR019757">
    <property type="entry name" value="Pept_S26A_signal_pept_1_Lys-AS"/>
</dbReference>
<dbReference type="GO" id="GO:0009003">
    <property type="term" value="F:signal peptidase activity"/>
    <property type="evidence" value="ECO:0007669"/>
    <property type="project" value="UniProtKB-EC"/>
</dbReference>
<dbReference type="InterPro" id="IPR036286">
    <property type="entry name" value="LexA/Signal_pep-like_sf"/>
</dbReference>
<dbReference type="PRINTS" id="PR00727">
    <property type="entry name" value="LEADERPTASE"/>
</dbReference>
<comment type="similarity">
    <text evidence="2 6">Belongs to the peptidase S26 family.</text>
</comment>
<feature type="domain" description="Peptidase S26" evidence="8">
    <location>
        <begin position="65"/>
        <end position="179"/>
    </location>
</feature>
<dbReference type="InterPro" id="IPR000223">
    <property type="entry name" value="Pept_S26A_signal_pept_1"/>
</dbReference>
<comment type="subcellular location">
    <subcellularLocation>
        <location evidence="6">Membrane</location>
        <topology evidence="6">Single-pass type II membrane protein</topology>
    </subcellularLocation>
</comment>
<reference evidence="9 10" key="1">
    <citation type="submission" date="2023-09" db="EMBL/GenBank/DDBJ databases">
        <authorList>
            <person name="Rey-Velasco X."/>
        </authorList>
    </citation>
    <scope>NUCLEOTIDE SEQUENCE [LARGE SCALE GENOMIC DNA]</scope>
    <source>
        <strain evidence="9 10">F394</strain>
    </source>
</reference>
<evidence type="ECO:0000313" key="9">
    <source>
        <dbReference type="EMBL" id="MDT0632580.1"/>
    </source>
</evidence>
<keyword evidence="6" id="KW-0645">Protease</keyword>
<dbReference type="RefSeq" id="WP_311664600.1">
    <property type="nucleotide sequence ID" value="NZ_JAVRHT010000032.1"/>
</dbReference>
<dbReference type="SUPFAM" id="SSF51306">
    <property type="entry name" value="LexA/Signal peptidase"/>
    <property type="match status" value="2"/>
</dbReference>